<comment type="similarity">
    <text evidence="5">Belongs to the CofC family.</text>
</comment>
<comment type="function">
    <text evidence="5">Guanylyltransferase that catalyzes the activation of phosphoenolpyruvate (PEP) as enolpyruvoyl-2-diphospho-5'-guanosine, via the condensation of PEP with GTP. It is involved in the biosynthesis of coenzyme F420, a hydride carrier cofactor.</text>
</comment>
<dbReference type="GO" id="GO:0005525">
    <property type="term" value="F:GTP binding"/>
    <property type="evidence" value="ECO:0007669"/>
    <property type="project" value="UniProtKB-KW"/>
</dbReference>
<dbReference type="AlphaFoldDB" id="A0A077MG64"/>
<proteinExistence type="inferred from homology"/>
<keyword evidence="3 5" id="KW-0547">Nucleotide-binding</keyword>
<dbReference type="EC" id="2.7.7.105" evidence="5"/>
<comment type="catalytic activity">
    <reaction evidence="5">
        <text>phosphoenolpyruvate + GTP + H(+) = enolpyruvoyl-2-diphospho-5'-guanosine + diphosphate</text>
        <dbReference type="Rhea" id="RHEA:30519"/>
        <dbReference type="ChEBI" id="CHEBI:15378"/>
        <dbReference type="ChEBI" id="CHEBI:33019"/>
        <dbReference type="ChEBI" id="CHEBI:37565"/>
        <dbReference type="ChEBI" id="CHEBI:58702"/>
        <dbReference type="ChEBI" id="CHEBI:143701"/>
        <dbReference type="EC" id="2.7.7.105"/>
    </reaction>
</comment>
<dbReference type="OrthoDB" id="9151145at2"/>
<comment type="pathway">
    <text evidence="5">Cofactor biosynthesis; coenzyme F420 biosynthesis.</text>
</comment>
<evidence type="ECO:0000256" key="2">
    <source>
        <dbReference type="ARBA" id="ARBA00022695"/>
    </source>
</evidence>
<evidence type="ECO:0000256" key="5">
    <source>
        <dbReference type="HAMAP-Rule" id="MF_02114"/>
    </source>
</evidence>
<keyword evidence="7" id="KW-1185">Reference proteome</keyword>
<keyword evidence="1 5" id="KW-0808">Transferase</keyword>
<comment type="caution">
    <text evidence="6">The sequence shown here is derived from an EMBL/GenBank/DDBJ whole genome shotgun (WGS) entry which is preliminary data.</text>
</comment>
<gene>
    <name evidence="5" type="primary">fbiD</name>
    <name evidence="6" type="ORF">BN13_720022</name>
</gene>
<dbReference type="GO" id="GO:0043814">
    <property type="term" value="F:phospholactate guanylyltransferase activity"/>
    <property type="evidence" value="ECO:0007669"/>
    <property type="project" value="InterPro"/>
</dbReference>
<sequence length="223" mass="23625">MTAPQSLIPWWVIVPVKGAPAGKSRLDVAHADRAALTRAIALDTLDAVAQAIPPDRIVLVCSDPVIVKYGENAGLLCVPDPVTGLNAAVRHADGAIGARERTMPHERDQPPAAVAALLGDLPALRGEDLTEALTLAASYDRAFVPDREGTGTVLLTDRTGTLHPRFGEGSAERHEKSGYLRLDLELPHLRTDVDVAEDLAAALQLGCGANLATLLADHTIPRR</sequence>
<dbReference type="NCBIfam" id="TIGR03552">
    <property type="entry name" value="F420_cofC"/>
    <property type="match status" value="1"/>
</dbReference>
<dbReference type="PANTHER" id="PTHR40392">
    <property type="entry name" value="2-PHOSPHO-L-LACTATE GUANYLYLTRANSFERASE"/>
    <property type="match status" value="1"/>
</dbReference>
<dbReference type="SUPFAM" id="SSF53448">
    <property type="entry name" value="Nucleotide-diphospho-sugar transferases"/>
    <property type="match status" value="1"/>
</dbReference>
<dbReference type="PANTHER" id="PTHR40392:SF1">
    <property type="entry name" value="2-PHOSPHO-L-LACTATE GUANYLYLTRANSFERASE"/>
    <property type="match status" value="1"/>
</dbReference>
<reference evidence="6 7" key="1">
    <citation type="journal article" date="2013" name="ISME J.">
        <title>A metabolic model for members of the genus Tetrasphaera involved in enhanced biological phosphorus removal.</title>
        <authorList>
            <person name="Kristiansen R."/>
            <person name="Nguyen H.T.T."/>
            <person name="Saunders A.M."/>
            <person name="Nielsen J.L."/>
            <person name="Wimmer R."/>
            <person name="Le V.Q."/>
            <person name="McIlroy S.J."/>
            <person name="Petrovski S."/>
            <person name="Seviour R.J."/>
            <person name="Calteau A."/>
            <person name="Nielsen K.L."/>
            <person name="Nielsen P.H."/>
        </authorList>
    </citation>
    <scope>NUCLEOTIDE SEQUENCE [LARGE SCALE GENOMIC DNA]</scope>
    <source>
        <strain evidence="6 7">Ben 74</strain>
    </source>
</reference>
<dbReference type="GO" id="GO:0052645">
    <property type="term" value="P:F420-0 metabolic process"/>
    <property type="evidence" value="ECO:0007669"/>
    <property type="project" value="UniProtKB-UniRule"/>
</dbReference>
<dbReference type="RefSeq" id="WP_048547000.1">
    <property type="nucleotide sequence ID" value="NZ_HF571038.1"/>
</dbReference>
<protein>
    <recommendedName>
        <fullName evidence="5">Phosphoenolpyruvate guanylyltransferase</fullName>
        <shortName evidence="5">PEP guanylyltransferase</shortName>
        <ecNumber evidence="5">2.7.7.105</ecNumber>
    </recommendedName>
</protein>
<dbReference type="InterPro" id="IPR002835">
    <property type="entry name" value="CofC"/>
</dbReference>
<feature type="binding site" evidence="5">
    <location>
        <position position="170"/>
    </location>
    <ligand>
        <name>phosphoenolpyruvate</name>
        <dbReference type="ChEBI" id="CHEBI:58702"/>
    </ligand>
</feature>
<dbReference type="HAMAP" id="MF_02114">
    <property type="entry name" value="CofC"/>
    <property type="match status" value="1"/>
</dbReference>
<dbReference type="Gene3D" id="3.90.550.10">
    <property type="entry name" value="Spore Coat Polysaccharide Biosynthesis Protein SpsA, Chain A"/>
    <property type="match status" value="1"/>
</dbReference>
<dbReference type="STRING" id="1193518.BN13_720022"/>
<dbReference type="Pfam" id="PF01983">
    <property type="entry name" value="CofC"/>
    <property type="match status" value="1"/>
</dbReference>
<feature type="binding site" evidence="5">
    <location>
        <position position="152"/>
    </location>
    <ligand>
        <name>phosphoenolpyruvate</name>
        <dbReference type="ChEBI" id="CHEBI:58702"/>
    </ligand>
</feature>
<accession>A0A077MG64</accession>
<keyword evidence="2 5" id="KW-0548">Nucleotidyltransferase</keyword>
<evidence type="ECO:0000256" key="1">
    <source>
        <dbReference type="ARBA" id="ARBA00022679"/>
    </source>
</evidence>
<keyword evidence="4 5" id="KW-0342">GTP-binding</keyword>
<evidence type="ECO:0000256" key="3">
    <source>
        <dbReference type="ARBA" id="ARBA00022741"/>
    </source>
</evidence>
<dbReference type="Proteomes" id="UP000035720">
    <property type="component" value="Unassembled WGS sequence"/>
</dbReference>
<organism evidence="6 7">
    <name type="scientific">Nostocoides jenkinsii Ben 74</name>
    <dbReference type="NCBI Taxonomy" id="1193518"/>
    <lineage>
        <taxon>Bacteria</taxon>
        <taxon>Bacillati</taxon>
        <taxon>Actinomycetota</taxon>
        <taxon>Actinomycetes</taxon>
        <taxon>Micrococcales</taxon>
        <taxon>Intrasporangiaceae</taxon>
        <taxon>Nostocoides</taxon>
    </lineage>
</organism>
<name>A0A077MG64_9MICO</name>
<dbReference type="UniPathway" id="UPA00071"/>
<evidence type="ECO:0000313" key="7">
    <source>
        <dbReference type="Proteomes" id="UP000035720"/>
    </source>
</evidence>
<dbReference type="EMBL" id="CAJC01000186">
    <property type="protein sequence ID" value="CCI54468.1"/>
    <property type="molecule type" value="Genomic_DNA"/>
</dbReference>
<evidence type="ECO:0000313" key="6">
    <source>
        <dbReference type="EMBL" id="CCI54468.1"/>
    </source>
</evidence>
<feature type="binding site" evidence="5">
    <location>
        <position position="167"/>
    </location>
    <ligand>
        <name>phosphoenolpyruvate</name>
        <dbReference type="ChEBI" id="CHEBI:58702"/>
    </ligand>
</feature>
<dbReference type="InterPro" id="IPR029044">
    <property type="entry name" value="Nucleotide-diphossugar_trans"/>
</dbReference>
<evidence type="ECO:0000256" key="4">
    <source>
        <dbReference type="ARBA" id="ARBA00023134"/>
    </source>
</evidence>